<dbReference type="InterPro" id="IPR008978">
    <property type="entry name" value="HSP20-like_chaperone"/>
</dbReference>
<reference evidence="1 2" key="1">
    <citation type="submission" date="2021-05" db="EMBL/GenBank/DDBJ databases">
        <title>A novel Methanospirillum isolate from a pyrite-forming mixed culture.</title>
        <authorList>
            <person name="Bunk B."/>
            <person name="Sproer C."/>
            <person name="Spring S."/>
            <person name="Pester M."/>
        </authorList>
    </citation>
    <scope>NUCLEOTIDE SEQUENCE [LARGE SCALE GENOMIC DNA]</scope>
    <source>
        <strain evidence="1 2">J.3.6.1-F.2.7.3</strain>
    </source>
</reference>
<dbReference type="EMBL" id="CP075546">
    <property type="protein sequence ID" value="QVV87608.1"/>
    <property type="molecule type" value="Genomic_DNA"/>
</dbReference>
<organism evidence="1 2">
    <name type="scientific">Methanospirillum purgamenti</name>
    <dbReference type="NCBI Taxonomy" id="2834276"/>
    <lineage>
        <taxon>Archaea</taxon>
        <taxon>Methanobacteriati</taxon>
        <taxon>Methanobacteriota</taxon>
        <taxon>Stenosarchaea group</taxon>
        <taxon>Methanomicrobia</taxon>
        <taxon>Methanomicrobiales</taxon>
        <taxon>Methanospirillaceae</taxon>
        <taxon>Methanospirillum</taxon>
    </lineage>
</organism>
<evidence type="ECO:0000313" key="2">
    <source>
        <dbReference type="Proteomes" id="UP000680656"/>
    </source>
</evidence>
<gene>
    <name evidence="1" type="ORF">KHC33_09535</name>
</gene>
<proteinExistence type="predicted"/>
<dbReference type="AlphaFoldDB" id="A0A8E7AY51"/>
<sequence>MNDSPPEDFRNMEDILRKILSQAFGQGQIRPGVIGVNIIMAGNLPPGFPFPGGSGPGHDIEHPPIEVIEWDDRVIATCELKGLFDEHINVAISENTLHIIGFDGKTRYRSSAPLPPVVESSCVRTFRNGILELVYLIRSPEESQTVAQTEIMSEEIGSIPEPEHEKTG</sequence>
<dbReference type="Proteomes" id="UP000680656">
    <property type="component" value="Chromosome"/>
</dbReference>
<dbReference type="RefSeq" id="WP_214418428.1">
    <property type="nucleotide sequence ID" value="NZ_CP075546.1"/>
</dbReference>
<dbReference type="Gene3D" id="2.60.40.790">
    <property type="match status" value="1"/>
</dbReference>
<dbReference type="KEGG" id="mrtj:KHC33_09535"/>
<accession>A0A8E7AY51</accession>
<name>A0A8E7AY51_9EURY</name>
<dbReference type="GeneID" id="65097425"/>
<evidence type="ECO:0000313" key="1">
    <source>
        <dbReference type="EMBL" id="QVV87608.1"/>
    </source>
</evidence>
<keyword evidence="2" id="KW-1185">Reference proteome</keyword>
<dbReference type="CDD" id="cd06464">
    <property type="entry name" value="ACD_sHsps-like"/>
    <property type="match status" value="1"/>
</dbReference>
<protein>
    <submittedName>
        <fullName evidence="1">Hsp20/alpha crystallin family protein</fullName>
    </submittedName>
</protein>
<dbReference type="SUPFAM" id="SSF49764">
    <property type="entry name" value="HSP20-like chaperones"/>
    <property type="match status" value="1"/>
</dbReference>